<feature type="compositionally biased region" description="Basic and acidic residues" evidence="1">
    <location>
        <begin position="128"/>
        <end position="138"/>
    </location>
</feature>
<name>A0AAD9DGQ7_9STRA</name>
<dbReference type="InterPro" id="IPR052104">
    <property type="entry name" value="Mito_Release_Factor_mL62"/>
</dbReference>
<dbReference type="GO" id="GO:0070126">
    <property type="term" value="P:mitochondrial translational termination"/>
    <property type="evidence" value="ECO:0007669"/>
    <property type="project" value="TreeGrafter"/>
</dbReference>
<dbReference type="SUPFAM" id="SSF110916">
    <property type="entry name" value="Peptidyl-tRNA hydrolase domain-like"/>
    <property type="match status" value="1"/>
</dbReference>
<dbReference type="Gene3D" id="3.30.160.20">
    <property type="match status" value="1"/>
</dbReference>
<sequence>MDCSRSHFNTRRSNPSILRSCVRCGWTKCEQSKHQGRVTIPLDSANWIPREVRDRLKTNEAGRINNEGYFAITCQENRTQVQNRKEAIKKLQDILKSSWDRPKVRKLRKGLTKKAKENRRENKKKISQKKENRRRVDF</sequence>
<dbReference type="PANTHER" id="PTHR11075">
    <property type="entry name" value="PEPTIDE CHAIN RELEASE FACTOR"/>
    <property type="match status" value="1"/>
</dbReference>
<reference evidence="2" key="1">
    <citation type="submission" date="2023-06" db="EMBL/GenBank/DDBJ databases">
        <title>Survivors Of The Sea: Transcriptome response of Skeletonema marinoi to long-term dormancy.</title>
        <authorList>
            <person name="Pinder M.I.M."/>
            <person name="Kourtchenko O."/>
            <person name="Robertson E.K."/>
            <person name="Larsson T."/>
            <person name="Maumus F."/>
            <person name="Osuna-Cruz C.M."/>
            <person name="Vancaester E."/>
            <person name="Stenow R."/>
            <person name="Vandepoele K."/>
            <person name="Ploug H."/>
            <person name="Bruchert V."/>
            <person name="Godhe A."/>
            <person name="Topel M."/>
        </authorList>
    </citation>
    <scope>NUCLEOTIDE SEQUENCE</scope>
    <source>
        <strain evidence="2">R05AC</strain>
    </source>
</reference>
<dbReference type="PANTHER" id="PTHR11075:SF54">
    <property type="entry name" value="LARGE RIBOSOMAL SUBUNIT PROTEIN ML62"/>
    <property type="match status" value="1"/>
</dbReference>
<dbReference type="GO" id="GO:0005762">
    <property type="term" value="C:mitochondrial large ribosomal subunit"/>
    <property type="evidence" value="ECO:0007669"/>
    <property type="project" value="TreeGrafter"/>
</dbReference>
<organism evidence="2 3">
    <name type="scientific">Skeletonema marinoi</name>
    <dbReference type="NCBI Taxonomy" id="267567"/>
    <lineage>
        <taxon>Eukaryota</taxon>
        <taxon>Sar</taxon>
        <taxon>Stramenopiles</taxon>
        <taxon>Ochrophyta</taxon>
        <taxon>Bacillariophyta</taxon>
        <taxon>Coscinodiscophyceae</taxon>
        <taxon>Thalassiosirophycidae</taxon>
        <taxon>Thalassiosirales</taxon>
        <taxon>Skeletonemataceae</taxon>
        <taxon>Skeletonema</taxon>
        <taxon>Skeletonema marinoi-dohrnii complex</taxon>
    </lineage>
</organism>
<dbReference type="GO" id="GO:0004045">
    <property type="term" value="F:peptidyl-tRNA hydrolase activity"/>
    <property type="evidence" value="ECO:0007669"/>
    <property type="project" value="TreeGrafter"/>
</dbReference>
<dbReference type="EMBL" id="JATAAI010000006">
    <property type="protein sequence ID" value="KAK1745215.1"/>
    <property type="molecule type" value="Genomic_DNA"/>
</dbReference>
<gene>
    <name evidence="2" type="ORF">QTG54_004506</name>
</gene>
<evidence type="ECO:0000313" key="3">
    <source>
        <dbReference type="Proteomes" id="UP001224775"/>
    </source>
</evidence>
<protein>
    <recommendedName>
        <fullName evidence="4">Prokaryotic-type class I peptide chain release factors domain-containing protein</fullName>
    </recommendedName>
</protein>
<dbReference type="GO" id="GO:0016150">
    <property type="term" value="F:translation release factor activity, codon nonspecific"/>
    <property type="evidence" value="ECO:0007669"/>
    <property type="project" value="TreeGrafter"/>
</dbReference>
<evidence type="ECO:0008006" key="4">
    <source>
        <dbReference type="Google" id="ProtNLM"/>
    </source>
</evidence>
<evidence type="ECO:0000313" key="2">
    <source>
        <dbReference type="EMBL" id="KAK1745215.1"/>
    </source>
</evidence>
<accession>A0AAD9DGQ7</accession>
<feature type="region of interest" description="Disordered" evidence="1">
    <location>
        <begin position="105"/>
        <end position="138"/>
    </location>
</feature>
<dbReference type="Proteomes" id="UP001224775">
    <property type="component" value="Unassembled WGS sequence"/>
</dbReference>
<proteinExistence type="predicted"/>
<dbReference type="AlphaFoldDB" id="A0AAD9DGQ7"/>
<comment type="caution">
    <text evidence="2">The sequence shown here is derived from an EMBL/GenBank/DDBJ whole genome shotgun (WGS) entry which is preliminary data.</text>
</comment>
<keyword evidence="3" id="KW-1185">Reference proteome</keyword>
<evidence type="ECO:0000256" key="1">
    <source>
        <dbReference type="SAM" id="MobiDB-lite"/>
    </source>
</evidence>